<accession>A0ABP3YKJ3</accession>
<sequence length="62" mass="6788">MLAAEARLAAVPFHAAPVPDQERHDHRFGAITGEIDPGMRPLRDHGARFALRGTDQGEMVAR</sequence>
<reference evidence="2" key="1">
    <citation type="journal article" date="2019" name="Int. J. Syst. Evol. Microbiol.">
        <title>The Global Catalogue of Microorganisms (GCM) 10K type strain sequencing project: providing services to taxonomists for standard genome sequencing and annotation.</title>
        <authorList>
            <consortium name="The Broad Institute Genomics Platform"/>
            <consortium name="The Broad Institute Genome Sequencing Center for Infectious Disease"/>
            <person name="Wu L."/>
            <person name="Ma J."/>
        </authorList>
    </citation>
    <scope>NUCLEOTIDE SEQUENCE [LARGE SCALE GENOMIC DNA]</scope>
    <source>
        <strain evidence="2">JCM 11117</strain>
    </source>
</reference>
<evidence type="ECO:0000313" key="2">
    <source>
        <dbReference type="Proteomes" id="UP001499967"/>
    </source>
</evidence>
<comment type="caution">
    <text evidence="1">The sequence shown here is derived from an EMBL/GenBank/DDBJ whole genome shotgun (WGS) entry which is preliminary data.</text>
</comment>
<protein>
    <submittedName>
        <fullName evidence="1">Uncharacterized protein</fullName>
    </submittedName>
</protein>
<gene>
    <name evidence="1" type="ORF">GCM10009559_50820</name>
</gene>
<proteinExistence type="predicted"/>
<dbReference type="Proteomes" id="UP001499967">
    <property type="component" value="Unassembled WGS sequence"/>
</dbReference>
<name>A0ABP3YKJ3_9PSEU</name>
<dbReference type="EMBL" id="BAAAHP010000158">
    <property type="protein sequence ID" value="GAA0895356.1"/>
    <property type="molecule type" value="Genomic_DNA"/>
</dbReference>
<organism evidence="1 2">
    <name type="scientific">Pseudonocardia zijingensis</name>
    <dbReference type="NCBI Taxonomy" id="153376"/>
    <lineage>
        <taxon>Bacteria</taxon>
        <taxon>Bacillati</taxon>
        <taxon>Actinomycetota</taxon>
        <taxon>Actinomycetes</taxon>
        <taxon>Pseudonocardiales</taxon>
        <taxon>Pseudonocardiaceae</taxon>
        <taxon>Pseudonocardia</taxon>
    </lineage>
</organism>
<keyword evidence="2" id="KW-1185">Reference proteome</keyword>
<evidence type="ECO:0000313" key="1">
    <source>
        <dbReference type="EMBL" id="GAA0895356.1"/>
    </source>
</evidence>